<evidence type="ECO:0000313" key="1">
    <source>
        <dbReference type="EMBL" id="PTR15407.1"/>
    </source>
</evidence>
<comment type="caution">
    <text evidence="1">The sequence shown here is derived from an EMBL/GenBank/DDBJ whole genome shotgun (WGS) entry which is preliminary data.</text>
</comment>
<dbReference type="RefSeq" id="WP_267964952.1">
    <property type="nucleotide sequence ID" value="NZ_CP090021.1"/>
</dbReference>
<proteinExistence type="predicted"/>
<name>A0A2T5JZ08_9RHOB</name>
<accession>A0A2T5JZ08</accession>
<protein>
    <submittedName>
        <fullName evidence="1">Uncharacterized protein</fullName>
    </submittedName>
</protein>
<organism evidence="1 2">
    <name type="scientific">Cereibacter azotoformans</name>
    <dbReference type="NCBI Taxonomy" id="43057"/>
    <lineage>
        <taxon>Bacteria</taxon>
        <taxon>Pseudomonadati</taxon>
        <taxon>Pseudomonadota</taxon>
        <taxon>Alphaproteobacteria</taxon>
        <taxon>Rhodobacterales</taxon>
        <taxon>Paracoccaceae</taxon>
        <taxon>Cereibacter</taxon>
    </lineage>
</organism>
<gene>
    <name evidence="1" type="ORF">C8J28_114128</name>
</gene>
<dbReference type="EMBL" id="QAOT01000014">
    <property type="protein sequence ID" value="PTR15407.1"/>
    <property type="molecule type" value="Genomic_DNA"/>
</dbReference>
<dbReference type="Proteomes" id="UP000244060">
    <property type="component" value="Unassembled WGS sequence"/>
</dbReference>
<reference evidence="1 2" key="1">
    <citation type="submission" date="2018-04" db="EMBL/GenBank/DDBJ databases">
        <title>Genomic Encyclopedia of Type Strains, Phase III (KMG-III): the genomes of soil and plant-associated and newly described type strains.</title>
        <authorList>
            <person name="Whitman W."/>
        </authorList>
    </citation>
    <scope>NUCLEOTIDE SEQUENCE [LARGE SCALE GENOMIC DNA]</scope>
    <source>
        <strain evidence="1 2">KA25</strain>
    </source>
</reference>
<dbReference type="AlphaFoldDB" id="A0A2T5JZ08"/>
<keyword evidence="2" id="KW-1185">Reference proteome</keyword>
<evidence type="ECO:0000313" key="2">
    <source>
        <dbReference type="Proteomes" id="UP000244060"/>
    </source>
</evidence>
<sequence>MPQHQIMAIMAHTQAKTSEIYTKGVERRTLAAAAFAALAGMDW</sequence>